<dbReference type="GO" id="GO:0004622">
    <property type="term" value="F:phosphatidylcholine lysophospholipase activity"/>
    <property type="evidence" value="ECO:0007669"/>
    <property type="project" value="TreeGrafter"/>
</dbReference>
<feature type="chain" id="PRO_5035272264" description="SGNH hydrolase-type esterase domain-containing protein" evidence="1">
    <location>
        <begin position="16"/>
        <end position="229"/>
    </location>
</feature>
<accession>A0A8J2KWE7</accession>
<dbReference type="PANTHER" id="PTHR30383:SF32">
    <property type="entry name" value="SGNH-HYDROLASE"/>
    <property type="match status" value="1"/>
</dbReference>
<gene>
    <name evidence="3" type="ORF">AFUS01_LOCUS32290</name>
</gene>
<keyword evidence="4" id="KW-1185">Reference proteome</keyword>
<feature type="domain" description="SGNH hydrolase-type esterase" evidence="2">
    <location>
        <begin position="50"/>
        <end position="213"/>
    </location>
</feature>
<proteinExistence type="predicted"/>
<evidence type="ECO:0000256" key="1">
    <source>
        <dbReference type="SAM" id="SignalP"/>
    </source>
</evidence>
<dbReference type="InterPro" id="IPR051532">
    <property type="entry name" value="Ester_Hydrolysis_Enzymes"/>
</dbReference>
<reference evidence="3" key="1">
    <citation type="submission" date="2021-06" db="EMBL/GenBank/DDBJ databases">
        <authorList>
            <person name="Hodson N. C."/>
            <person name="Mongue J. A."/>
            <person name="Jaron S. K."/>
        </authorList>
    </citation>
    <scope>NUCLEOTIDE SEQUENCE</scope>
</reference>
<sequence length="229" mass="26150">MKAVLILAFLGSAHGIPWIPETRSESWWLPKHRSFVETTSRYPNDIKILFYGDSLTENWFRADREIHYSKYALLGTFNYGIGGDRTEHLLFRIQDGEVKDLNPKLIVLNIGTNNIGGDPKDTPDDTVRGIRTVVDLLLELLPNSKILLLGVLPRQNATFFETIADINIKISKFHDGNRIHFLDMWHQFATAFGVVDQPLFEGDQLHLETPGYQKYADTMDSVFSELLKS</sequence>
<dbReference type="Proteomes" id="UP000708208">
    <property type="component" value="Unassembled WGS sequence"/>
</dbReference>
<evidence type="ECO:0000313" key="3">
    <source>
        <dbReference type="EMBL" id="CAG7821991.1"/>
    </source>
</evidence>
<name>A0A8J2KWE7_9HEXA</name>
<evidence type="ECO:0000313" key="4">
    <source>
        <dbReference type="Proteomes" id="UP000708208"/>
    </source>
</evidence>
<dbReference type="Pfam" id="PF13472">
    <property type="entry name" value="Lipase_GDSL_2"/>
    <property type="match status" value="1"/>
</dbReference>
<comment type="caution">
    <text evidence="3">The sequence shown here is derived from an EMBL/GenBank/DDBJ whole genome shotgun (WGS) entry which is preliminary data.</text>
</comment>
<dbReference type="PANTHER" id="PTHR30383">
    <property type="entry name" value="THIOESTERASE 1/PROTEASE 1/LYSOPHOSPHOLIPASE L1"/>
    <property type="match status" value="1"/>
</dbReference>
<dbReference type="InterPro" id="IPR013830">
    <property type="entry name" value="SGNH_hydro"/>
</dbReference>
<protein>
    <recommendedName>
        <fullName evidence="2">SGNH hydrolase-type esterase domain-containing protein</fullName>
    </recommendedName>
</protein>
<evidence type="ECO:0000259" key="2">
    <source>
        <dbReference type="Pfam" id="PF13472"/>
    </source>
</evidence>
<feature type="signal peptide" evidence="1">
    <location>
        <begin position="1"/>
        <end position="15"/>
    </location>
</feature>
<dbReference type="EMBL" id="CAJVCH010525056">
    <property type="protein sequence ID" value="CAG7821991.1"/>
    <property type="molecule type" value="Genomic_DNA"/>
</dbReference>
<dbReference type="OrthoDB" id="505607at2759"/>
<organism evidence="3 4">
    <name type="scientific">Allacma fusca</name>
    <dbReference type="NCBI Taxonomy" id="39272"/>
    <lineage>
        <taxon>Eukaryota</taxon>
        <taxon>Metazoa</taxon>
        <taxon>Ecdysozoa</taxon>
        <taxon>Arthropoda</taxon>
        <taxon>Hexapoda</taxon>
        <taxon>Collembola</taxon>
        <taxon>Symphypleona</taxon>
        <taxon>Sminthuridae</taxon>
        <taxon>Allacma</taxon>
    </lineage>
</organism>
<keyword evidence="1" id="KW-0732">Signal</keyword>
<dbReference type="AlphaFoldDB" id="A0A8J2KWE7"/>